<comment type="caution">
    <text evidence="2">The sequence shown here is derived from an EMBL/GenBank/DDBJ whole genome shotgun (WGS) entry which is preliminary data.</text>
</comment>
<organism evidence="2 3">
    <name type="scientific">Rhizoclosmatium globosum</name>
    <dbReference type="NCBI Taxonomy" id="329046"/>
    <lineage>
        <taxon>Eukaryota</taxon>
        <taxon>Fungi</taxon>
        <taxon>Fungi incertae sedis</taxon>
        <taxon>Chytridiomycota</taxon>
        <taxon>Chytridiomycota incertae sedis</taxon>
        <taxon>Chytridiomycetes</taxon>
        <taxon>Chytridiales</taxon>
        <taxon>Chytriomycetaceae</taxon>
        <taxon>Rhizoclosmatium</taxon>
    </lineage>
</organism>
<dbReference type="PROSITE" id="PS00028">
    <property type="entry name" value="ZINC_FINGER_C2H2_1"/>
    <property type="match status" value="1"/>
</dbReference>
<reference evidence="2 3" key="1">
    <citation type="submission" date="2016-07" db="EMBL/GenBank/DDBJ databases">
        <title>Pervasive Adenine N6-methylation of Active Genes in Fungi.</title>
        <authorList>
            <consortium name="DOE Joint Genome Institute"/>
            <person name="Mondo S.J."/>
            <person name="Dannebaum R.O."/>
            <person name="Kuo R.C."/>
            <person name="Labutti K."/>
            <person name="Haridas S."/>
            <person name="Kuo A."/>
            <person name="Salamov A."/>
            <person name="Ahrendt S.R."/>
            <person name="Lipzen A."/>
            <person name="Sullivan W."/>
            <person name="Andreopoulos W.B."/>
            <person name="Clum A."/>
            <person name="Lindquist E."/>
            <person name="Daum C."/>
            <person name="Ramamoorthy G.K."/>
            <person name="Gryganskyi A."/>
            <person name="Culley D."/>
            <person name="Magnuson J.K."/>
            <person name="James T.Y."/>
            <person name="O'Malley M.A."/>
            <person name="Stajich J.E."/>
            <person name="Spatafora J.W."/>
            <person name="Visel A."/>
            <person name="Grigoriev I.V."/>
        </authorList>
    </citation>
    <scope>NUCLEOTIDE SEQUENCE [LARGE SCALE GENOMIC DNA]</scope>
    <source>
        <strain evidence="2 3">JEL800</strain>
    </source>
</reference>
<feature type="domain" description="C2H2-type" evidence="1">
    <location>
        <begin position="44"/>
        <end position="67"/>
    </location>
</feature>
<evidence type="ECO:0000313" key="2">
    <source>
        <dbReference type="EMBL" id="ORY42214.1"/>
    </source>
</evidence>
<name>A0A1Y2C5Q8_9FUNG</name>
<proteinExistence type="predicted"/>
<evidence type="ECO:0000259" key="1">
    <source>
        <dbReference type="PROSITE" id="PS00028"/>
    </source>
</evidence>
<protein>
    <recommendedName>
        <fullName evidence="1">C2H2-type domain-containing protein</fullName>
    </recommendedName>
</protein>
<dbReference type="EMBL" id="MCGO01000029">
    <property type="protein sequence ID" value="ORY42214.1"/>
    <property type="molecule type" value="Genomic_DNA"/>
</dbReference>
<evidence type="ECO:0000313" key="3">
    <source>
        <dbReference type="Proteomes" id="UP000193642"/>
    </source>
</evidence>
<accession>A0A1Y2C5Q8</accession>
<gene>
    <name evidence="2" type="ORF">BCR33DRAFT_718405</name>
</gene>
<dbReference type="AlphaFoldDB" id="A0A1Y2C5Q8"/>
<dbReference type="InterPro" id="IPR013087">
    <property type="entry name" value="Znf_C2H2_type"/>
</dbReference>
<sequence>MHPPPLRSSEPPVSPTLTTATVDSVLTLTECAVSGIAAAQKVACPDQHCKTLLNSKEALAVHLRRSHCKQTKVKFRGSDSKTVIVRNQVDGRLHCPCLHYSGISVTAFSNHAAKCDGQSGPLAVLTPQPTQVSNSSLRWSQVVRKFYPKFTATGSKYQQLLNRVLEFRNLHNLSTSSTSSLSTTTTAGPSPRIPVHLESQFMEFIKPQLNAHLIATGSSTTALKPFQMPNTKTLHSNSNDAKNALEFAIPLEGASILHVGISLDDIVMF</sequence>
<keyword evidence="3" id="KW-1185">Reference proteome</keyword>
<dbReference type="OrthoDB" id="10306224at2759"/>
<dbReference type="Proteomes" id="UP000193642">
    <property type="component" value="Unassembled WGS sequence"/>
</dbReference>